<proteinExistence type="predicted"/>
<dbReference type="Pfam" id="PF03237">
    <property type="entry name" value="Terminase_6N"/>
    <property type="match status" value="1"/>
</dbReference>
<name>A0ABR9DUV7_9MICO</name>
<evidence type="ECO:0000313" key="3">
    <source>
        <dbReference type="Proteomes" id="UP000642107"/>
    </source>
</evidence>
<protein>
    <recommendedName>
        <fullName evidence="4">Terminase</fullName>
    </recommendedName>
</protein>
<keyword evidence="3" id="KW-1185">Reference proteome</keyword>
<reference evidence="2 3" key="1">
    <citation type="submission" date="2020-09" db="EMBL/GenBank/DDBJ databases">
        <title>Flavimobilis rhizosphaerae sp. nov., isolated from rhizosphere soil of Spartina alterniflora.</title>
        <authorList>
            <person name="Hanqin C."/>
        </authorList>
    </citation>
    <scope>NUCLEOTIDE SEQUENCE [LARGE SCALE GENOMIC DNA]</scope>
    <source>
        <strain evidence="2 3">GY 10621</strain>
    </source>
</reference>
<feature type="region of interest" description="Disordered" evidence="1">
    <location>
        <begin position="1"/>
        <end position="29"/>
    </location>
</feature>
<organism evidence="2 3">
    <name type="scientific">Flavimobilis rhizosphaerae</name>
    <dbReference type="NCBI Taxonomy" id="2775421"/>
    <lineage>
        <taxon>Bacteria</taxon>
        <taxon>Bacillati</taxon>
        <taxon>Actinomycetota</taxon>
        <taxon>Actinomycetes</taxon>
        <taxon>Micrococcales</taxon>
        <taxon>Jonesiaceae</taxon>
        <taxon>Flavimobilis</taxon>
    </lineage>
</organism>
<dbReference type="RefSeq" id="WP_192281327.1">
    <property type="nucleotide sequence ID" value="NZ_JACZDF010000007.1"/>
</dbReference>
<evidence type="ECO:0000256" key="1">
    <source>
        <dbReference type="SAM" id="MobiDB-lite"/>
    </source>
</evidence>
<accession>A0ABR9DUV7</accession>
<comment type="caution">
    <text evidence="2">The sequence shown here is derived from an EMBL/GenBank/DDBJ whole genome shotgun (WGS) entry which is preliminary data.</text>
</comment>
<dbReference type="EMBL" id="JACZDF010000007">
    <property type="protein sequence ID" value="MBD9700181.1"/>
    <property type="molecule type" value="Genomic_DNA"/>
</dbReference>
<evidence type="ECO:0008006" key="4">
    <source>
        <dbReference type="Google" id="ProtNLM"/>
    </source>
</evidence>
<sequence>MTAHTATASWAEHAARMFDPPSHPRWETPGELARAIDPKSRQTPALDVIDAALVEAFNTPDSRLVISMPPQEGKSPRASRRFPLWALTQNPDLRVGIASHESNIARRWGRAIRDDIAQHGDTLGLTVRSDLSAQNEWQLAGHDGGVFTGGVGGQFTGRPVDILIIDDPVKGREEADSEVMSRGSWGTSDRACNR</sequence>
<feature type="region of interest" description="Disordered" evidence="1">
    <location>
        <begin position="173"/>
        <end position="194"/>
    </location>
</feature>
<evidence type="ECO:0000313" key="2">
    <source>
        <dbReference type="EMBL" id="MBD9700181.1"/>
    </source>
</evidence>
<dbReference type="Proteomes" id="UP000642107">
    <property type="component" value="Unassembled WGS sequence"/>
</dbReference>
<gene>
    <name evidence="2" type="ORF">IGS67_11890</name>
</gene>